<evidence type="ECO:0000256" key="1">
    <source>
        <dbReference type="SAM" id="MobiDB-lite"/>
    </source>
</evidence>
<evidence type="ECO:0000313" key="3">
    <source>
        <dbReference type="Proteomes" id="UP000176294"/>
    </source>
</evidence>
<reference evidence="2 3" key="1">
    <citation type="submission" date="2016-08" db="EMBL/GenBank/DDBJ databases">
        <title>Hymenobacter coccineus sp. nov., Hymenobacter lapidarius sp. nov. and Hymenobacter glacialis sp. nov., isolated from Antarctic soil.</title>
        <authorList>
            <person name="Sedlacek I."/>
            <person name="Kralova S."/>
            <person name="Kyrova K."/>
            <person name="Maslanova I."/>
            <person name="Stankova E."/>
            <person name="Vrbovska V."/>
            <person name="Nemec M."/>
            <person name="Bartak M."/>
            <person name="Svec P."/>
            <person name="Busse H.-J."/>
            <person name="Pantucek R."/>
        </authorList>
    </citation>
    <scope>NUCLEOTIDE SEQUENCE [LARGE SCALE GENOMIC DNA]</scope>
    <source>
        <strain evidence="2 3">CCM 8643</strain>
    </source>
</reference>
<dbReference type="AlphaFoldDB" id="A0A1G1T4N5"/>
<sequence>MSFRLDRTAHHAGTHEQAAQYHATHQPATPAERLLAAAYLNSVAYGYDLKNPPRLDRTAFATRRHAHRNG</sequence>
<name>A0A1G1T4N5_9BACT</name>
<feature type="region of interest" description="Disordered" evidence="1">
    <location>
        <begin position="1"/>
        <end position="27"/>
    </location>
</feature>
<organism evidence="2 3">
    <name type="scientific">Hymenobacter lapidarius</name>
    <dbReference type="NCBI Taxonomy" id="1908237"/>
    <lineage>
        <taxon>Bacteria</taxon>
        <taxon>Pseudomonadati</taxon>
        <taxon>Bacteroidota</taxon>
        <taxon>Cytophagia</taxon>
        <taxon>Cytophagales</taxon>
        <taxon>Hymenobacteraceae</taxon>
        <taxon>Hymenobacter</taxon>
    </lineage>
</organism>
<dbReference type="EMBL" id="MDZB01000102">
    <property type="protein sequence ID" value="OGX85841.1"/>
    <property type="molecule type" value="Genomic_DNA"/>
</dbReference>
<dbReference type="RefSeq" id="WP_070727973.1">
    <property type="nucleotide sequence ID" value="NZ_MDZB01000102.1"/>
</dbReference>
<proteinExistence type="predicted"/>
<dbReference type="Proteomes" id="UP000176294">
    <property type="component" value="Unassembled WGS sequence"/>
</dbReference>
<dbReference type="STRING" id="1908237.BEN47_14080"/>
<comment type="caution">
    <text evidence="2">The sequence shown here is derived from an EMBL/GenBank/DDBJ whole genome shotgun (WGS) entry which is preliminary data.</text>
</comment>
<accession>A0A1G1T4N5</accession>
<gene>
    <name evidence="2" type="ORF">BEN47_14080</name>
</gene>
<keyword evidence="3" id="KW-1185">Reference proteome</keyword>
<evidence type="ECO:0000313" key="2">
    <source>
        <dbReference type="EMBL" id="OGX85841.1"/>
    </source>
</evidence>
<protein>
    <submittedName>
        <fullName evidence="2">Uncharacterized protein</fullName>
    </submittedName>
</protein>
<dbReference type="OrthoDB" id="1366124at2"/>